<dbReference type="Proteomes" id="UP001341840">
    <property type="component" value="Unassembled WGS sequence"/>
</dbReference>
<accession>A0ABU6UQH5</accession>
<evidence type="ECO:0000313" key="3">
    <source>
        <dbReference type="Proteomes" id="UP001341840"/>
    </source>
</evidence>
<protein>
    <submittedName>
        <fullName evidence="2">Uncharacterized protein</fullName>
    </submittedName>
</protein>
<reference evidence="2 3" key="1">
    <citation type="journal article" date="2023" name="Plants (Basel)">
        <title>Bridging the Gap: Combining Genomics and Transcriptomics Approaches to Understand Stylosanthes scabra, an Orphan Legume from the Brazilian Caatinga.</title>
        <authorList>
            <person name="Ferreira-Neto J.R.C."/>
            <person name="da Silva M.D."/>
            <person name="Binneck E."/>
            <person name="de Melo N.F."/>
            <person name="da Silva R.H."/>
            <person name="de Melo A.L.T.M."/>
            <person name="Pandolfi V."/>
            <person name="Bustamante F.O."/>
            <person name="Brasileiro-Vidal A.C."/>
            <person name="Benko-Iseppon A.M."/>
        </authorList>
    </citation>
    <scope>NUCLEOTIDE SEQUENCE [LARGE SCALE GENOMIC DNA]</scope>
    <source>
        <tissue evidence="2">Leaves</tissue>
    </source>
</reference>
<evidence type="ECO:0000256" key="1">
    <source>
        <dbReference type="SAM" id="MobiDB-lite"/>
    </source>
</evidence>
<sequence length="117" mass="13222">MSAQPSNPETSPSHSPLAVSPPSPQPPCCCRFGPLQDATEPDTPIPITHIPPQLRRRPFIVRCELNHRSPCARHHLPPRHRRPYFVLNPKHKEATIYAACSHLRLLQLSPESPRQQP</sequence>
<organism evidence="2 3">
    <name type="scientific">Stylosanthes scabra</name>
    <dbReference type="NCBI Taxonomy" id="79078"/>
    <lineage>
        <taxon>Eukaryota</taxon>
        <taxon>Viridiplantae</taxon>
        <taxon>Streptophyta</taxon>
        <taxon>Embryophyta</taxon>
        <taxon>Tracheophyta</taxon>
        <taxon>Spermatophyta</taxon>
        <taxon>Magnoliopsida</taxon>
        <taxon>eudicotyledons</taxon>
        <taxon>Gunneridae</taxon>
        <taxon>Pentapetalae</taxon>
        <taxon>rosids</taxon>
        <taxon>fabids</taxon>
        <taxon>Fabales</taxon>
        <taxon>Fabaceae</taxon>
        <taxon>Papilionoideae</taxon>
        <taxon>50 kb inversion clade</taxon>
        <taxon>dalbergioids sensu lato</taxon>
        <taxon>Dalbergieae</taxon>
        <taxon>Pterocarpus clade</taxon>
        <taxon>Stylosanthes</taxon>
    </lineage>
</organism>
<gene>
    <name evidence="2" type="ORF">PIB30_079103</name>
</gene>
<keyword evidence="3" id="KW-1185">Reference proteome</keyword>
<feature type="compositionally biased region" description="Polar residues" evidence="1">
    <location>
        <begin position="1"/>
        <end position="14"/>
    </location>
</feature>
<feature type="region of interest" description="Disordered" evidence="1">
    <location>
        <begin position="1"/>
        <end position="51"/>
    </location>
</feature>
<dbReference type="EMBL" id="JASCZI010121940">
    <property type="protein sequence ID" value="MED6163356.1"/>
    <property type="molecule type" value="Genomic_DNA"/>
</dbReference>
<name>A0ABU6UQH5_9FABA</name>
<comment type="caution">
    <text evidence="2">The sequence shown here is derived from an EMBL/GenBank/DDBJ whole genome shotgun (WGS) entry which is preliminary data.</text>
</comment>
<proteinExistence type="predicted"/>
<feature type="compositionally biased region" description="Low complexity" evidence="1">
    <location>
        <begin position="41"/>
        <end position="51"/>
    </location>
</feature>
<evidence type="ECO:0000313" key="2">
    <source>
        <dbReference type="EMBL" id="MED6163356.1"/>
    </source>
</evidence>